<evidence type="ECO:0000256" key="2">
    <source>
        <dbReference type="ARBA" id="ARBA00010742"/>
    </source>
</evidence>
<dbReference type="SUPFAM" id="SSF53850">
    <property type="entry name" value="Periplasmic binding protein-like II"/>
    <property type="match status" value="1"/>
</dbReference>
<dbReference type="EMBL" id="AP019537">
    <property type="protein sequence ID" value="BBJ04175.1"/>
    <property type="molecule type" value="Genomic_DNA"/>
</dbReference>
<dbReference type="GO" id="GO:0042918">
    <property type="term" value="P:alkanesulfonate transmembrane transport"/>
    <property type="evidence" value="ECO:0007669"/>
    <property type="project" value="TreeGrafter"/>
</dbReference>
<dbReference type="AlphaFoldDB" id="A0A455WBU0"/>
<evidence type="ECO:0000259" key="4">
    <source>
        <dbReference type="SMART" id="SM00062"/>
    </source>
</evidence>
<evidence type="ECO:0000256" key="1">
    <source>
        <dbReference type="ARBA" id="ARBA00004418"/>
    </source>
</evidence>
<dbReference type="InterPro" id="IPR001638">
    <property type="entry name" value="Solute-binding_3/MltF_N"/>
</dbReference>
<dbReference type="SMART" id="SM00062">
    <property type="entry name" value="PBPb"/>
    <property type="match status" value="1"/>
</dbReference>
<evidence type="ECO:0000256" key="3">
    <source>
        <dbReference type="ARBA" id="ARBA00022729"/>
    </source>
</evidence>
<name>A0A455WBU0_MARNT</name>
<dbReference type="InterPro" id="IPR015168">
    <property type="entry name" value="SsuA/THI5"/>
</dbReference>
<dbReference type="Pfam" id="PF09084">
    <property type="entry name" value="NMT1"/>
    <property type="match status" value="1"/>
</dbReference>
<keyword evidence="3" id="KW-0732">Signal</keyword>
<proteinExistence type="inferred from homology"/>
<sequence length="346" mass="36651">MTLKKSTRASISGKTNARNAVIGALVSIATAFSTPVLAADVVIGYQSMLNPWKSAIANEEVLEKATGLDVEFRQFDSGAKVISALASGSVDIASAGSSPIAAGISRGLPIDLFWILENINDAEALVVREGSGINAPQDLKGKKIGVPFVSTTHFHTLFALEQFGISPNDVELLNLQPNAIAAAWERGDIDAAFVWDPALGRIKQNGRVLITSGDLSNWGKATFDGLVVTRSFASEHPEFLARLVNHIASLDEQYRSQAATLTPSSPLVKDIASVVGVEPEAVLPVLALYDFPASEAQLGEQWLGGGAAKALKFTSEFLAEQGKIPKALDDYSGHVRTDAVESALKL</sequence>
<reference evidence="5" key="1">
    <citation type="submission" date="2019-03" db="EMBL/GenBank/DDBJ databases">
        <title>Whole genome analysis of nitrate-reducing bacteria Marinobacter hydrocarbonoclasticus YB03.</title>
        <authorList>
            <person name="Azam A.H."/>
            <person name="Yuk S.R."/>
            <person name="Kamarisima K."/>
            <person name="Miyanaga K."/>
            <person name="Tanji Y."/>
        </authorList>
    </citation>
    <scope>NUCLEOTIDE SEQUENCE</scope>
    <source>
        <strain evidence="5">YB03</strain>
    </source>
</reference>
<dbReference type="InterPro" id="IPR010068">
    <property type="entry name" value="Peri-bd_TauA"/>
</dbReference>
<feature type="domain" description="Solute-binding protein family 3/N-terminal" evidence="4">
    <location>
        <begin position="40"/>
        <end position="264"/>
    </location>
</feature>
<dbReference type="PANTHER" id="PTHR30024">
    <property type="entry name" value="ALIPHATIC SULFONATES-BINDING PROTEIN-RELATED"/>
    <property type="match status" value="1"/>
</dbReference>
<dbReference type="GO" id="GO:0042597">
    <property type="term" value="C:periplasmic space"/>
    <property type="evidence" value="ECO:0007669"/>
    <property type="project" value="UniProtKB-SubCell"/>
</dbReference>
<organism evidence="5">
    <name type="scientific">Marinobacter nauticus</name>
    <name type="common">Marinobacter hydrocarbonoclasticus</name>
    <name type="synonym">Marinobacter aquaeolei</name>
    <dbReference type="NCBI Taxonomy" id="2743"/>
    <lineage>
        <taxon>Bacteria</taxon>
        <taxon>Pseudomonadati</taxon>
        <taxon>Pseudomonadota</taxon>
        <taxon>Gammaproteobacteria</taxon>
        <taxon>Pseudomonadales</taxon>
        <taxon>Marinobacteraceae</taxon>
        <taxon>Marinobacter</taxon>
    </lineage>
</organism>
<protein>
    <submittedName>
        <fullName evidence="5">Taurine-binding protein</fullName>
    </submittedName>
</protein>
<evidence type="ECO:0000313" key="5">
    <source>
        <dbReference type="EMBL" id="BBJ04175.1"/>
    </source>
</evidence>
<dbReference type="Gene3D" id="3.40.190.10">
    <property type="entry name" value="Periplasmic binding protein-like II"/>
    <property type="match status" value="2"/>
</dbReference>
<accession>A0A455WBU0</accession>
<dbReference type="NCBIfam" id="TIGR01729">
    <property type="entry name" value="taurine_ABC_bnd"/>
    <property type="match status" value="1"/>
</dbReference>
<gene>
    <name evidence="5" type="ORF">YBY_20240</name>
</gene>
<comment type="similarity">
    <text evidence="2">Belongs to the bacterial solute-binding protein SsuA/TauA family.</text>
</comment>
<comment type="subcellular location">
    <subcellularLocation>
        <location evidence="1">Periplasm</location>
    </subcellularLocation>
</comment>
<dbReference type="PANTHER" id="PTHR30024:SF47">
    <property type="entry name" value="TAURINE-BINDING PERIPLASMIC PROTEIN"/>
    <property type="match status" value="1"/>
</dbReference>